<proteinExistence type="predicted"/>
<keyword evidence="2" id="KW-1185">Reference proteome</keyword>
<evidence type="ECO:0000313" key="1">
    <source>
        <dbReference type="EMBL" id="GFS24010.1"/>
    </source>
</evidence>
<reference evidence="1 2" key="1">
    <citation type="journal article" date="2021" name="Elife">
        <title>Chloroplast acquisition without the gene transfer in kleptoplastic sea slugs, Plakobranchus ocellatus.</title>
        <authorList>
            <person name="Maeda T."/>
            <person name="Takahashi S."/>
            <person name="Yoshida T."/>
            <person name="Shimamura S."/>
            <person name="Takaki Y."/>
            <person name="Nagai Y."/>
            <person name="Toyoda A."/>
            <person name="Suzuki Y."/>
            <person name="Arimoto A."/>
            <person name="Ishii H."/>
            <person name="Satoh N."/>
            <person name="Nishiyama T."/>
            <person name="Hasebe M."/>
            <person name="Maruyama T."/>
            <person name="Minagawa J."/>
            <person name="Obokata J."/>
            <person name="Shigenobu S."/>
        </authorList>
    </citation>
    <scope>NUCLEOTIDE SEQUENCE [LARGE SCALE GENOMIC DNA]</scope>
</reference>
<evidence type="ECO:0000313" key="2">
    <source>
        <dbReference type="Proteomes" id="UP000762676"/>
    </source>
</evidence>
<accession>A0AAV4JNY2</accession>
<dbReference type="Proteomes" id="UP000762676">
    <property type="component" value="Unassembled WGS sequence"/>
</dbReference>
<name>A0AAV4JNY2_9GAST</name>
<protein>
    <submittedName>
        <fullName evidence="1">Uncharacterized protein</fullName>
    </submittedName>
</protein>
<sequence length="179" mass="20456">MNSVSFTLPKITLGCGISRKQSVVFGTSAQLLMISKLFILSSMFGNKDLIKNGMFTVWHPQDFTLISCQTFRSVAAALRILCLRMCCKTKRSSLSSPIQKNQNLYDDRLCFFRCMATHQKGTLQCVEAHARALFHQWTDTSVDDFEGVTLRELDELEDVFRVAINVFEFRYDPLCLIPH</sequence>
<dbReference type="AlphaFoldDB" id="A0AAV4JNY2"/>
<organism evidence="1 2">
    <name type="scientific">Elysia marginata</name>
    <dbReference type="NCBI Taxonomy" id="1093978"/>
    <lineage>
        <taxon>Eukaryota</taxon>
        <taxon>Metazoa</taxon>
        <taxon>Spiralia</taxon>
        <taxon>Lophotrochozoa</taxon>
        <taxon>Mollusca</taxon>
        <taxon>Gastropoda</taxon>
        <taxon>Heterobranchia</taxon>
        <taxon>Euthyneura</taxon>
        <taxon>Panpulmonata</taxon>
        <taxon>Sacoglossa</taxon>
        <taxon>Placobranchoidea</taxon>
        <taxon>Plakobranchidae</taxon>
        <taxon>Elysia</taxon>
    </lineage>
</organism>
<dbReference type="EMBL" id="BMAT01007014">
    <property type="protein sequence ID" value="GFS24010.1"/>
    <property type="molecule type" value="Genomic_DNA"/>
</dbReference>
<comment type="caution">
    <text evidence="1">The sequence shown here is derived from an EMBL/GenBank/DDBJ whole genome shotgun (WGS) entry which is preliminary data.</text>
</comment>
<gene>
    <name evidence="1" type="ORF">ElyMa_003404300</name>
</gene>